<name>A0A6C0J129_9ZZZZ</name>
<evidence type="ECO:0000313" key="1">
    <source>
        <dbReference type="EMBL" id="QHT98365.1"/>
    </source>
</evidence>
<dbReference type="AlphaFoldDB" id="A0A6C0J129"/>
<accession>A0A6C0J129</accession>
<protein>
    <submittedName>
        <fullName evidence="1">Uncharacterized protein</fullName>
    </submittedName>
</protein>
<organism evidence="1">
    <name type="scientific">viral metagenome</name>
    <dbReference type="NCBI Taxonomy" id="1070528"/>
    <lineage>
        <taxon>unclassified sequences</taxon>
        <taxon>metagenomes</taxon>
        <taxon>organismal metagenomes</taxon>
    </lineage>
</organism>
<dbReference type="EMBL" id="MN740292">
    <property type="protein sequence ID" value="QHT98365.1"/>
    <property type="molecule type" value="Genomic_DNA"/>
</dbReference>
<sequence length="121" mass="13879">MIYAIAILIVLFLMYEKHTKSDEVDGSKYFYISDGDSKAMYVKMHADGVSSDRLKNFVLMEDEFLSMEQQSVCTGIPLIVQAGVLSNKIKDMFPKYDFSHHVIHLKQIAEPTKIVNRKIKC</sequence>
<proteinExistence type="predicted"/>
<reference evidence="1" key="1">
    <citation type="journal article" date="2020" name="Nature">
        <title>Giant virus diversity and host interactions through global metagenomics.</title>
        <authorList>
            <person name="Schulz F."/>
            <person name="Roux S."/>
            <person name="Paez-Espino D."/>
            <person name="Jungbluth S."/>
            <person name="Walsh D.A."/>
            <person name="Denef V.J."/>
            <person name="McMahon K.D."/>
            <person name="Konstantinidis K.T."/>
            <person name="Eloe-Fadrosh E.A."/>
            <person name="Kyrpides N.C."/>
            <person name="Woyke T."/>
        </authorList>
    </citation>
    <scope>NUCLEOTIDE SEQUENCE</scope>
    <source>
        <strain evidence="1">GVMAG-M-3300025652-16</strain>
    </source>
</reference>